<dbReference type="InterPro" id="IPR008972">
    <property type="entry name" value="Cupredoxin"/>
</dbReference>
<dbReference type="EMBL" id="CAEZUP010000181">
    <property type="protein sequence ID" value="CAB4628530.1"/>
    <property type="molecule type" value="Genomic_DNA"/>
</dbReference>
<sequence>MNQPALTRSPGRASALRRSRLGLGVLAVLLSATFAACGESPDTPSAQYPTTSSTQPAPIAATVLITDGQFDPRSIEIAVGGSVTWKNEDVNPHLIVSATPNVIQSPLIGKAGTYTRTFSSPGEYPYYCTLRNTLKGTVTVR</sequence>
<reference evidence="2" key="1">
    <citation type="submission" date="2020-05" db="EMBL/GenBank/DDBJ databases">
        <authorList>
            <person name="Chiriac C."/>
            <person name="Salcher M."/>
            <person name="Ghai R."/>
            <person name="Kavagutti S V."/>
        </authorList>
    </citation>
    <scope>NUCLEOTIDE SEQUENCE</scope>
</reference>
<organism evidence="2">
    <name type="scientific">freshwater metagenome</name>
    <dbReference type="NCBI Taxonomy" id="449393"/>
    <lineage>
        <taxon>unclassified sequences</taxon>
        <taxon>metagenomes</taxon>
        <taxon>ecological metagenomes</taxon>
    </lineage>
</organism>
<proteinExistence type="predicted"/>
<dbReference type="InterPro" id="IPR028096">
    <property type="entry name" value="EfeO_Cupredoxin"/>
</dbReference>
<dbReference type="Gene3D" id="2.60.40.420">
    <property type="entry name" value="Cupredoxins - blue copper proteins"/>
    <property type="match status" value="1"/>
</dbReference>
<accession>A0A6J6IVG5</accession>
<dbReference type="PANTHER" id="PTHR36507">
    <property type="entry name" value="BLL1555 PROTEIN"/>
    <property type="match status" value="1"/>
</dbReference>
<evidence type="ECO:0000313" key="2">
    <source>
        <dbReference type="EMBL" id="CAB4628530.1"/>
    </source>
</evidence>
<gene>
    <name evidence="2" type="ORF">UFOPK1835_02275</name>
</gene>
<dbReference type="InterPro" id="IPR052721">
    <property type="entry name" value="ET_Amicyanin"/>
</dbReference>
<dbReference type="PANTHER" id="PTHR36507:SF1">
    <property type="entry name" value="BLL1555 PROTEIN"/>
    <property type="match status" value="1"/>
</dbReference>
<name>A0A6J6IVG5_9ZZZZ</name>
<dbReference type="SUPFAM" id="SSF49503">
    <property type="entry name" value="Cupredoxins"/>
    <property type="match status" value="1"/>
</dbReference>
<evidence type="ECO:0000259" key="1">
    <source>
        <dbReference type="Pfam" id="PF13473"/>
    </source>
</evidence>
<feature type="domain" description="EfeO-type cupredoxin-like" evidence="1">
    <location>
        <begin position="57"/>
        <end position="140"/>
    </location>
</feature>
<protein>
    <submittedName>
        <fullName evidence="2">Unannotated protein</fullName>
    </submittedName>
</protein>
<dbReference type="Pfam" id="PF13473">
    <property type="entry name" value="Cupredoxin_1"/>
    <property type="match status" value="1"/>
</dbReference>
<dbReference type="AlphaFoldDB" id="A0A6J6IVG5"/>